<dbReference type="GO" id="GO:0072344">
    <property type="term" value="P:rescue of stalled ribosome"/>
    <property type="evidence" value="ECO:0007669"/>
    <property type="project" value="UniProtKB-UniRule"/>
</dbReference>
<feature type="domain" description="NFACT RNA-binding" evidence="6">
    <location>
        <begin position="470"/>
        <end position="560"/>
    </location>
</feature>
<evidence type="ECO:0000256" key="1">
    <source>
        <dbReference type="ARBA" id="ARBA00022555"/>
    </source>
</evidence>
<keyword evidence="5" id="KW-0175">Coiled coil</keyword>
<dbReference type="Pfam" id="PF05833">
    <property type="entry name" value="NFACT_N"/>
    <property type="match status" value="1"/>
</dbReference>
<dbReference type="Gene3D" id="1.10.8.50">
    <property type="match status" value="1"/>
</dbReference>
<dbReference type="PANTHER" id="PTHR15239:SF6">
    <property type="entry name" value="RIBOSOME QUALITY CONTROL COMPLEX SUBUNIT NEMF"/>
    <property type="match status" value="1"/>
</dbReference>
<gene>
    <name evidence="5" type="primary">rqcH</name>
    <name evidence="7" type="ORF">HGMM_F03H09C38</name>
</gene>
<keyword evidence="4 5" id="KW-0648">Protein biosynthesis</keyword>
<keyword evidence="3 5" id="KW-0694">RNA-binding</keyword>
<keyword evidence="1 5" id="KW-0820">tRNA-binding</keyword>
<dbReference type="InterPro" id="IPR043682">
    <property type="entry name" value="RqcH_bacterial"/>
</dbReference>
<comment type="similarity">
    <text evidence="5">Belongs to the NEMF family.</text>
</comment>
<dbReference type="InterPro" id="IPR008532">
    <property type="entry name" value="NFACT_RNA-bd"/>
</dbReference>
<evidence type="ECO:0000256" key="3">
    <source>
        <dbReference type="ARBA" id="ARBA00022884"/>
    </source>
</evidence>
<dbReference type="GO" id="GO:0043023">
    <property type="term" value="F:ribosomal large subunit binding"/>
    <property type="evidence" value="ECO:0007669"/>
    <property type="project" value="UniProtKB-UniRule"/>
</dbReference>
<keyword evidence="2 5" id="KW-0699">rRNA-binding</keyword>
<organism evidence="7">
    <name type="scientific">uncultured Acetothermia bacterium</name>
    <dbReference type="NCBI Taxonomy" id="236499"/>
    <lineage>
        <taxon>Bacteria</taxon>
        <taxon>Candidatus Bipolaricaulota</taxon>
        <taxon>environmental samples</taxon>
    </lineage>
</organism>
<dbReference type="SUPFAM" id="SSF46946">
    <property type="entry name" value="S13-like H2TH domain"/>
    <property type="match status" value="1"/>
</dbReference>
<dbReference type="EMBL" id="AP011644">
    <property type="protein sequence ID" value="BAL52979.1"/>
    <property type="molecule type" value="Genomic_DNA"/>
</dbReference>
<dbReference type="GO" id="GO:0000049">
    <property type="term" value="F:tRNA binding"/>
    <property type="evidence" value="ECO:0007669"/>
    <property type="project" value="UniProtKB-UniRule"/>
</dbReference>
<dbReference type="PANTHER" id="PTHR15239">
    <property type="entry name" value="NUCLEAR EXPORT MEDIATOR FACTOR NEMF"/>
    <property type="match status" value="1"/>
</dbReference>
<reference evidence="7" key="1">
    <citation type="journal article" date="2005" name="Environ. Microbiol.">
        <title>Genetic and functional properties of uncultivated thermophilic crenarchaeotes from a subsurface gold mine as revealed by analysis of genome fragments.</title>
        <authorList>
            <person name="Nunoura T."/>
            <person name="Hirayama H."/>
            <person name="Takami H."/>
            <person name="Oida H."/>
            <person name="Nishi S."/>
            <person name="Shimamura S."/>
            <person name="Suzuki Y."/>
            <person name="Inagaki F."/>
            <person name="Takai K."/>
            <person name="Nealson K.H."/>
            <person name="Horikoshi K."/>
        </authorList>
    </citation>
    <scope>NUCLEOTIDE SEQUENCE</scope>
</reference>
<reference evidence="7" key="2">
    <citation type="journal article" date="2012" name="PLoS ONE">
        <title>A Deeply Branching Thermophilic Bacterium with an Ancient Acetyl-CoA Pathway Dominates a Subsurface Ecosystem.</title>
        <authorList>
            <person name="Takami H."/>
            <person name="Noguchi H."/>
            <person name="Takaki Y."/>
            <person name="Uchiyama I."/>
            <person name="Toyoda A."/>
            <person name="Nishi S."/>
            <person name="Chee G.-J."/>
            <person name="Arai W."/>
            <person name="Nunoura T."/>
            <person name="Itoh T."/>
            <person name="Hattori M."/>
            <person name="Takai K."/>
        </authorList>
    </citation>
    <scope>NUCLEOTIDE SEQUENCE</scope>
</reference>
<dbReference type="Pfam" id="PF05670">
    <property type="entry name" value="NFACT-R_1"/>
    <property type="match status" value="1"/>
</dbReference>
<accession>H5S9Z3</accession>
<sequence length="576" mass="65010">MNIDGLTVSALVAELRERLCGSRVQQIYHPRPSTITLELWAGEEQSLLIETAEQPRVHLTQQRFPHPKTPSAFCMLLRKYLRNGIIVGVSQPALERIIDLTIRHGEEYILRTELLGKHANVIVLRGERIVGALNSAMGQRSFRPTEVYHAPPTQGKLDPRTMTQEEFLGRLDLSPFPSPARGGELPLPFREGDRGVRSVAQALFQVLEGIGPRLAQEIALRAGLDPAQPLAALTAEQRLALWNGARQLCANVCENPSPCLYGDGDNIIDVAPVPLRLYAHLRCEHYATLSEALDEYVRRSPEHNLLAHEQHRLHEIVRGHSVKVRTALERIAHDLASSRDYERLRHEGELLLAHLSQLRKGLSEIALEDFRDGTKKIIQLDPTLDPVANAQQKFARYKKLKRAQEKLAARLEELRQELEYLENIEHSLEHAESEAALAEIREELGAAGYLPRARREPARAIGPREFLIRGYRVLVGRSSKQNDELVRSASREDYWLHARDRPGSHVIIKNPKQREIPRDVLEQAAQLAAYYSKGRDAQKVPVSYTRVKYLRKGGRPGLVLVTHEEGTLTVTPKGEL</sequence>
<evidence type="ECO:0000256" key="4">
    <source>
        <dbReference type="ARBA" id="ARBA00022917"/>
    </source>
</evidence>
<dbReference type="HAMAP" id="MF_00844_B">
    <property type="entry name" value="RqcH_B"/>
    <property type="match status" value="1"/>
</dbReference>
<evidence type="ECO:0000256" key="2">
    <source>
        <dbReference type="ARBA" id="ARBA00022730"/>
    </source>
</evidence>
<dbReference type="GO" id="GO:0019843">
    <property type="term" value="F:rRNA binding"/>
    <property type="evidence" value="ECO:0007669"/>
    <property type="project" value="UniProtKB-UniRule"/>
</dbReference>
<evidence type="ECO:0000256" key="5">
    <source>
        <dbReference type="HAMAP-Rule" id="MF_00844"/>
    </source>
</evidence>
<evidence type="ECO:0000313" key="7">
    <source>
        <dbReference type="EMBL" id="BAL52979.1"/>
    </source>
</evidence>
<dbReference type="InterPro" id="IPR010979">
    <property type="entry name" value="Ribosomal_uS13-like_H2TH"/>
</dbReference>
<evidence type="ECO:0000259" key="6">
    <source>
        <dbReference type="Pfam" id="PF05670"/>
    </source>
</evidence>
<protein>
    <recommendedName>
        <fullName evidence="5">Rqc2 homolog RqcH</fullName>
        <shortName evidence="5">RqcH</shortName>
    </recommendedName>
</protein>
<name>H5S9Z3_9BACT</name>
<comment type="function">
    <text evidence="5">Key component of the ribosome quality control system (RQC), a ribosome-associated complex that mediates the extraction of incompletely synthesized nascent chains from stalled ribosomes and their subsequent degradation. RqcH recruits Ala-charged tRNA, and with RqcP directs the elongation of stalled nascent chains on 50S ribosomal subunits, leading to non-templated C-terminal alanine extensions (Ala tail). The Ala tail promotes nascent chain degradation. May add between 1 and at least 8 Ala residues. Binds to stalled 50S ribosomal subunits.</text>
</comment>
<feature type="coiled-coil region" evidence="5">
    <location>
        <begin position="387"/>
        <end position="441"/>
    </location>
</feature>
<dbReference type="AlphaFoldDB" id="H5S9Z3"/>
<comment type="subunit">
    <text evidence="5">Associates with stalled 50S ribosomal subunits. Binds to RqcP.</text>
</comment>
<proteinExistence type="inferred from homology"/>
<dbReference type="GO" id="GO:1990112">
    <property type="term" value="C:RQC complex"/>
    <property type="evidence" value="ECO:0007669"/>
    <property type="project" value="TreeGrafter"/>
</dbReference>
<dbReference type="InterPro" id="IPR051608">
    <property type="entry name" value="RQC_Subunit_NEMF"/>
</dbReference>
<dbReference type="Gene3D" id="2.30.310.10">
    <property type="entry name" value="ibrinogen binding protein from staphylococcus aureus domain"/>
    <property type="match status" value="1"/>
</dbReference>